<dbReference type="PANTHER" id="PTHR46154:SF4">
    <property type="entry name" value="UREA ACTIVE TRANSPORTER"/>
    <property type="match status" value="1"/>
</dbReference>
<evidence type="ECO:0000256" key="1">
    <source>
        <dbReference type="ARBA" id="ARBA00004141"/>
    </source>
</evidence>
<feature type="transmembrane region" description="Helical" evidence="8">
    <location>
        <begin position="104"/>
        <end position="128"/>
    </location>
</feature>
<feature type="transmembrane region" description="Helical" evidence="8">
    <location>
        <begin position="164"/>
        <end position="182"/>
    </location>
</feature>
<feature type="transmembrane region" description="Helical" evidence="8">
    <location>
        <begin position="134"/>
        <end position="152"/>
    </location>
</feature>
<organism evidence="9 10">
    <name type="scientific">Candidatus Ruania gallistercoris</name>
    <dbReference type="NCBI Taxonomy" id="2838746"/>
    <lineage>
        <taxon>Bacteria</taxon>
        <taxon>Bacillati</taxon>
        <taxon>Actinomycetota</taxon>
        <taxon>Actinomycetes</taxon>
        <taxon>Micrococcales</taxon>
        <taxon>Ruaniaceae</taxon>
        <taxon>Ruania</taxon>
    </lineage>
</organism>
<feature type="transmembrane region" description="Helical" evidence="8">
    <location>
        <begin position="360"/>
        <end position="380"/>
    </location>
</feature>
<accession>A0A9D2EIG7</accession>
<evidence type="ECO:0000313" key="9">
    <source>
        <dbReference type="EMBL" id="HIZ38294.1"/>
    </source>
</evidence>
<comment type="similarity">
    <text evidence="2 7">Belongs to the sodium:solute symporter (SSF) (TC 2.A.21) family.</text>
</comment>
<keyword evidence="6 8" id="KW-0472">Membrane</keyword>
<protein>
    <recommendedName>
        <fullName evidence="11">Sodium:solute symporter</fullName>
    </recommendedName>
</protein>
<evidence type="ECO:0000313" key="10">
    <source>
        <dbReference type="Proteomes" id="UP000824037"/>
    </source>
</evidence>
<evidence type="ECO:0000256" key="4">
    <source>
        <dbReference type="ARBA" id="ARBA00022692"/>
    </source>
</evidence>
<evidence type="ECO:0000256" key="2">
    <source>
        <dbReference type="ARBA" id="ARBA00006434"/>
    </source>
</evidence>
<comment type="subcellular location">
    <subcellularLocation>
        <location evidence="1">Membrane</location>
        <topology evidence="1">Multi-pass membrane protein</topology>
    </subcellularLocation>
</comment>
<evidence type="ECO:0000256" key="6">
    <source>
        <dbReference type="ARBA" id="ARBA00023136"/>
    </source>
</evidence>
<keyword evidence="4 8" id="KW-0812">Transmembrane</keyword>
<feature type="transmembrane region" description="Helical" evidence="8">
    <location>
        <begin position="256"/>
        <end position="281"/>
    </location>
</feature>
<feature type="transmembrane region" description="Helical" evidence="8">
    <location>
        <begin position="51"/>
        <end position="77"/>
    </location>
</feature>
<dbReference type="EMBL" id="DXBY01000357">
    <property type="protein sequence ID" value="HIZ38294.1"/>
    <property type="molecule type" value="Genomic_DNA"/>
</dbReference>
<name>A0A9D2EIG7_9MICO</name>
<dbReference type="PANTHER" id="PTHR46154">
    <property type="match status" value="1"/>
</dbReference>
<dbReference type="GO" id="GO:0015204">
    <property type="term" value="F:urea transmembrane transporter activity"/>
    <property type="evidence" value="ECO:0007669"/>
    <property type="project" value="InterPro"/>
</dbReference>
<evidence type="ECO:0000256" key="3">
    <source>
        <dbReference type="ARBA" id="ARBA00022448"/>
    </source>
</evidence>
<evidence type="ECO:0008006" key="11">
    <source>
        <dbReference type="Google" id="ProtNLM"/>
    </source>
</evidence>
<feature type="transmembrane region" description="Helical" evidence="8">
    <location>
        <begin position="412"/>
        <end position="431"/>
    </location>
</feature>
<reference evidence="9" key="1">
    <citation type="journal article" date="2021" name="PeerJ">
        <title>Extensive microbial diversity within the chicken gut microbiome revealed by metagenomics and culture.</title>
        <authorList>
            <person name="Gilroy R."/>
            <person name="Ravi A."/>
            <person name="Getino M."/>
            <person name="Pursley I."/>
            <person name="Horton D.L."/>
            <person name="Alikhan N.F."/>
            <person name="Baker D."/>
            <person name="Gharbi K."/>
            <person name="Hall N."/>
            <person name="Watson M."/>
            <person name="Adriaenssens E.M."/>
            <person name="Foster-Nyarko E."/>
            <person name="Jarju S."/>
            <person name="Secka A."/>
            <person name="Antonio M."/>
            <person name="Oren A."/>
            <person name="Chaudhuri R.R."/>
            <person name="La Ragione R."/>
            <person name="Hildebrand F."/>
            <person name="Pallen M.J."/>
        </authorList>
    </citation>
    <scope>NUCLEOTIDE SEQUENCE</scope>
    <source>
        <strain evidence="9">ChiGjej4B4-7305</strain>
    </source>
</reference>
<evidence type="ECO:0000256" key="8">
    <source>
        <dbReference type="SAM" id="Phobius"/>
    </source>
</evidence>
<feature type="transmembrane region" description="Helical" evidence="8">
    <location>
        <begin position="20"/>
        <end position="39"/>
    </location>
</feature>
<dbReference type="AlphaFoldDB" id="A0A9D2EIG7"/>
<comment type="caution">
    <text evidence="9">The sequence shown here is derived from an EMBL/GenBank/DDBJ whole genome shotgun (WGS) entry which is preliminary data.</text>
</comment>
<reference evidence="9" key="2">
    <citation type="submission" date="2021-04" db="EMBL/GenBank/DDBJ databases">
        <authorList>
            <person name="Gilroy R."/>
        </authorList>
    </citation>
    <scope>NUCLEOTIDE SEQUENCE</scope>
    <source>
        <strain evidence="9">ChiGjej4B4-7305</strain>
    </source>
</reference>
<dbReference type="GO" id="GO:0005886">
    <property type="term" value="C:plasma membrane"/>
    <property type="evidence" value="ECO:0007669"/>
    <property type="project" value="TreeGrafter"/>
</dbReference>
<dbReference type="PROSITE" id="PS50283">
    <property type="entry name" value="NA_SOLUT_SYMP_3"/>
    <property type="match status" value="1"/>
</dbReference>
<feature type="transmembrane region" description="Helical" evidence="8">
    <location>
        <begin position="301"/>
        <end position="322"/>
    </location>
</feature>
<dbReference type="InterPro" id="IPR038377">
    <property type="entry name" value="Na/Glc_symporter_sf"/>
</dbReference>
<dbReference type="Proteomes" id="UP000824037">
    <property type="component" value="Unassembled WGS sequence"/>
</dbReference>
<feature type="transmembrane region" description="Helical" evidence="8">
    <location>
        <begin position="386"/>
        <end position="405"/>
    </location>
</feature>
<sequence>MALFVARRSTATDIDDFIVAGRRLPFGVISASILVSWLWTTSLLGAAEAGYLFGIGGGFAFALGSAVPFFVFIPLALRLRRLMPEGTTFLEFIEQRFGRVTHHLLIGLMLLLALYICVEQMIGIAYAISGAYGTPFKVVALCATAVVVAYIAISGLRGAVINDVIQFVVISLVSLVLLPLALSRFGLRPLYDGLARAATDDASPVFTPGALNFFAAASIRYLVVALVVSFGFVLLNQGYFSKARAAANSKSLLWSYIVGTLIAWLPIPILFGTILGGIGIAGELTVGEELGVSTDVGTYVIVEHFGAVGALLFSLTIFMAGLTTAGNTLVGFQANFAVDVQDGVLRQRITPAQRKRRTQVATIVFGVLVAIFAVLLEGVSLLQIDIVSGIIFATPMAGLVAGLCSRRPSGPVVVASIVIGLVAGIATYLAIDDPDVNYFYGNVVSLLAPVVVVIIGSLIKPTHFDFAPLRTYRSRYQEPATTSTGEER</sequence>
<keyword evidence="5 8" id="KW-1133">Transmembrane helix</keyword>
<dbReference type="Gene3D" id="1.20.1730.10">
    <property type="entry name" value="Sodium/glucose cotransporter"/>
    <property type="match status" value="1"/>
</dbReference>
<dbReference type="InterPro" id="IPR001734">
    <property type="entry name" value="Na/solute_symporter"/>
</dbReference>
<feature type="transmembrane region" description="Helical" evidence="8">
    <location>
        <begin position="213"/>
        <end position="235"/>
    </location>
</feature>
<keyword evidence="3" id="KW-0813">Transport</keyword>
<evidence type="ECO:0000256" key="7">
    <source>
        <dbReference type="RuleBase" id="RU362091"/>
    </source>
</evidence>
<evidence type="ECO:0000256" key="5">
    <source>
        <dbReference type="ARBA" id="ARBA00022989"/>
    </source>
</evidence>
<dbReference type="Pfam" id="PF00474">
    <property type="entry name" value="SSF"/>
    <property type="match status" value="1"/>
</dbReference>
<gene>
    <name evidence="9" type="ORF">H9815_21155</name>
</gene>
<dbReference type="InterPro" id="IPR031155">
    <property type="entry name" value="DUR"/>
</dbReference>
<proteinExistence type="inferred from homology"/>
<feature type="transmembrane region" description="Helical" evidence="8">
    <location>
        <begin position="437"/>
        <end position="459"/>
    </location>
</feature>